<dbReference type="GO" id="GO:0016757">
    <property type="term" value="F:glycosyltransferase activity"/>
    <property type="evidence" value="ECO:0007669"/>
    <property type="project" value="UniProtKB-KW"/>
</dbReference>
<dbReference type="EC" id="2.4.-.-" evidence="2"/>
<organism evidence="2 3">
    <name type="scientific">Shewanella dokdonensis</name>
    <dbReference type="NCBI Taxonomy" id="712036"/>
    <lineage>
        <taxon>Bacteria</taxon>
        <taxon>Pseudomonadati</taxon>
        <taxon>Pseudomonadota</taxon>
        <taxon>Gammaproteobacteria</taxon>
        <taxon>Alteromonadales</taxon>
        <taxon>Shewanellaceae</taxon>
        <taxon>Shewanella</taxon>
    </lineage>
</organism>
<evidence type="ECO:0000313" key="2">
    <source>
        <dbReference type="EMBL" id="QVK23675.1"/>
    </source>
</evidence>
<evidence type="ECO:0000313" key="3">
    <source>
        <dbReference type="Proteomes" id="UP000676428"/>
    </source>
</evidence>
<protein>
    <submittedName>
        <fullName evidence="2">Glycosyltransferase</fullName>
        <ecNumber evidence="2">2.4.-.-</ecNumber>
    </submittedName>
</protein>
<dbReference type="PANTHER" id="PTHR22916">
    <property type="entry name" value="GLYCOSYLTRANSFERASE"/>
    <property type="match status" value="1"/>
</dbReference>
<dbReference type="SUPFAM" id="SSF53448">
    <property type="entry name" value="Nucleotide-diphospho-sugar transferases"/>
    <property type="match status" value="1"/>
</dbReference>
<dbReference type="RefSeq" id="WP_213682293.1">
    <property type="nucleotide sequence ID" value="NZ_CP074572.1"/>
</dbReference>
<dbReference type="CDD" id="cd00761">
    <property type="entry name" value="Glyco_tranf_GTA_type"/>
    <property type="match status" value="1"/>
</dbReference>
<name>A0ABX8DH11_9GAMM</name>
<dbReference type="InterPro" id="IPR029044">
    <property type="entry name" value="Nucleotide-diphossugar_trans"/>
</dbReference>
<keyword evidence="3" id="KW-1185">Reference proteome</keyword>
<keyword evidence="2" id="KW-0328">Glycosyltransferase</keyword>
<dbReference type="Proteomes" id="UP000676428">
    <property type="component" value="Chromosome"/>
</dbReference>
<dbReference type="InterPro" id="IPR001173">
    <property type="entry name" value="Glyco_trans_2-like"/>
</dbReference>
<dbReference type="EMBL" id="CP074572">
    <property type="protein sequence ID" value="QVK23675.1"/>
    <property type="molecule type" value="Genomic_DNA"/>
</dbReference>
<accession>A0ABX8DH11</accession>
<proteinExistence type="predicted"/>
<feature type="domain" description="Glycosyltransferase 2-like" evidence="1">
    <location>
        <begin position="6"/>
        <end position="168"/>
    </location>
</feature>
<dbReference type="Gene3D" id="3.90.550.10">
    <property type="entry name" value="Spore Coat Polysaccharide Biosynthesis Protein SpsA, Chain A"/>
    <property type="match status" value="1"/>
</dbReference>
<sequence>MNCDLSICIPSLNRANYLAEALHSIVEQDHYGLDIEICISNNASDEDYREVEDFICNYTSNNYHIKYVKQGERISLDEHMHYVANMASGEYIYYLGDDDYFYDDAFKTLFELIKVDGVDIAIFNGTPVDADGHTISSGRECELRRFTDIDNAFLNLKGKSTFGAVLFKRDYLNDEYFSSLYGGCHAYTSFWLPLLNRDNRHVLIVMPKDPVVYLRMAVKNYKVAAVYYHSIPYHLQSFRHLVVNKDSLVLVNKIIKQVETRNGSIKFMCSLMRKDVLFSDIPTISISMYIKMYCISFINQFYLFKS</sequence>
<reference evidence="2 3" key="1">
    <citation type="journal article" date="2012" name="Int. J. Syst. Evol. Microbiol.">
        <title>Shewanella dokdonensis sp. nov., isolated from seawater.</title>
        <authorList>
            <person name="Sung H.R."/>
            <person name="Yoon J.H."/>
            <person name="Ghim S.Y."/>
        </authorList>
    </citation>
    <scope>NUCLEOTIDE SEQUENCE [LARGE SCALE GENOMIC DNA]</scope>
    <source>
        <strain evidence="2 3">DSM 23626</strain>
    </source>
</reference>
<keyword evidence="2" id="KW-0808">Transferase</keyword>
<dbReference type="PANTHER" id="PTHR22916:SF3">
    <property type="entry name" value="UDP-GLCNAC:BETAGAL BETA-1,3-N-ACETYLGLUCOSAMINYLTRANSFERASE-LIKE PROTEIN 1"/>
    <property type="match status" value="1"/>
</dbReference>
<gene>
    <name evidence="2" type="ORF">KHX94_02865</name>
</gene>
<evidence type="ECO:0000259" key="1">
    <source>
        <dbReference type="Pfam" id="PF00535"/>
    </source>
</evidence>
<dbReference type="Pfam" id="PF00535">
    <property type="entry name" value="Glycos_transf_2"/>
    <property type="match status" value="1"/>
</dbReference>